<accession>D6U8L8</accession>
<feature type="domain" description="Type II methyltransferase M.TaqI-like" evidence="8">
    <location>
        <begin position="692"/>
        <end position="968"/>
    </location>
</feature>
<dbReference type="STRING" id="485913.Krac_0808"/>
<evidence type="ECO:0000256" key="4">
    <source>
        <dbReference type="ARBA" id="ARBA00022691"/>
    </source>
</evidence>
<dbReference type="InterPro" id="IPR046817">
    <property type="entry name" value="MmeI_N"/>
</dbReference>
<evidence type="ECO:0000256" key="7">
    <source>
        <dbReference type="SAM" id="MobiDB-lite"/>
    </source>
</evidence>
<evidence type="ECO:0000313" key="12">
    <source>
        <dbReference type="Proteomes" id="UP000004508"/>
    </source>
</evidence>
<dbReference type="Pfam" id="PF07669">
    <property type="entry name" value="Eco57I"/>
    <property type="match status" value="1"/>
</dbReference>
<comment type="catalytic activity">
    <reaction evidence="5">
        <text>a 2'-deoxyadenosine in DNA + S-adenosyl-L-methionine = an N(6)-methyl-2'-deoxyadenosine in DNA + S-adenosyl-L-homocysteine + H(+)</text>
        <dbReference type="Rhea" id="RHEA:15197"/>
        <dbReference type="Rhea" id="RHEA-COMP:12418"/>
        <dbReference type="Rhea" id="RHEA-COMP:12419"/>
        <dbReference type="ChEBI" id="CHEBI:15378"/>
        <dbReference type="ChEBI" id="CHEBI:57856"/>
        <dbReference type="ChEBI" id="CHEBI:59789"/>
        <dbReference type="ChEBI" id="CHEBI:90615"/>
        <dbReference type="ChEBI" id="CHEBI:90616"/>
        <dbReference type="EC" id="2.1.1.72"/>
    </reaction>
</comment>
<dbReference type="SUPFAM" id="SSF53335">
    <property type="entry name" value="S-adenosyl-L-methionine-dependent methyltransferases"/>
    <property type="match status" value="1"/>
</dbReference>
<keyword evidence="12" id="KW-1185">Reference proteome</keyword>
<keyword evidence="4" id="KW-0949">S-adenosyl-L-methionine</keyword>
<dbReference type="InParanoid" id="D6U8L8"/>
<dbReference type="PRINTS" id="PR00507">
    <property type="entry name" value="N12N6MTFRASE"/>
</dbReference>
<dbReference type="Proteomes" id="UP000004508">
    <property type="component" value="Unassembled WGS sequence"/>
</dbReference>
<evidence type="ECO:0000259" key="10">
    <source>
        <dbReference type="Pfam" id="PF20466"/>
    </source>
</evidence>
<evidence type="ECO:0000259" key="8">
    <source>
        <dbReference type="Pfam" id="PF07669"/>
    </source>
</evidence>
<organism evidence="11 12">
    <name type="scientific">Ktedonobacter racemifer DSM 44963</name>
    <dbReference type="NCBI Taxonomy" id="485913"/>
    <lineage>
        <taxon>Bacteria</taxon>
        <taxon>Bacillati</taxon>
        <taxon>Chloroflexota</taxon>
        <taxon>Ktedonobacteria</taxon>
        <taxon>Ktedonobacterales</taxon>
        <taxon>Ktedonobacteraceae</taxon>
        <taxon>Ktedonobacter</taxon>
    </lineage>
</organism>
<dbReference type="Pfam" id="PF20466">
    <property type="entry name" value="MmeI_TRD"/>
    <property type="match status" value="1"/>
</dbReference>
<dbReference type="eggNOG" id="COG1002">
    <property type="taxonomic scope" value="Bacteria"/>
</dbReference>
<protein>
    <recommendedName>
        <fullName evidence="1">site-specific DNA-methyltransferase (adenine-specific)</fullName>
        <ecNumber evidence="1">2.1.1.72</ecNumber>
    </recommendedName>
</protein>
<dbReference type="GO" id="GO:0006304">
    <property type="term" value="P:DNA modification"/>
    <property type="evidence" value="ECO:0007669"/>
    <property type="project" value="InterPro"/>
</dbReference>
<evidence type="ECO:0000256" key="1">
    <source>
        <dbReference type="ARBA" id="ARBA00011900"/>
    </source>
</evidence>
<dbReference type="PANTHER" id="PTHR33841">
    <property type="entry name" value="DNA METHYLTRANSFERASE YEEA-RELATED"/>
    <property type="match status" value="1"/>
</dbReference>
<dbReference type="Gene3D" id="3.40.50.150">
    <property type="entry name" value="Vaccinia Virus protein VP39"/>
    <property type="match status" value="2"/>
</dbReference>
<keyword evidence="6" id="KW-0175">Coiled coil</keyword>
<feature type="domain" description="MmeI-like target recognition" evidence="10">
    <location>
        <begin position="1052"/>
        <end position="1239"/>
    </location>
</feature>
<reference evidence="11 12" key="1">
    <citation type="journal article" date="2011" name="Stand. Genomic Sci.">
        <title>Non-contiguous finished genome sequence and contextual data of the filamentous soil bacterium Ktedonobacter racemifer type strain (SOSP1-21).</title>
        <authorList>
            <person name="Chang Y.J."/>
            <person name="Land M."/>
            <person name="Hauser L."/>
            <person name="Chertkov O."/>
            <person name="Del Rio T.G."/>
            <person name="Nolan M."/>
            <person name="Copeland A."/>
            <person name="Tice H."/>
            <person name="Cheng J.F."/>
            <person name="Lucas S."/>
            <person name="Han C."/>
            <person name="Goodwin L."/>
            <person name="Pitluck S."/>
            <person name="Ivanova N."/>
            <person name="Ovchinikova G."/>
            <person name="Pati A."/>
            <person name="Chen A."/>
            <person name="Palaniappan K."/>
            <person name="Mavromatis K."/>
            <person name="Liolios K."/>
            <person name="Brettin T."/>
            <person name="Fiebig A."/>
            <person name="Rohde M."/>
            <person name="Abt B."/>
            <person name="Goker M."/>
            <person name="Detter J.C."/>
            <person name="Woyke T."/>
            <person name="Bristow J."/>
            <person name="Eisen J.A."/>
            <person name="Markowitz V."/>
            <person name="Hugenholtz P."/>
            <person name="Kyrpides N.C."/>
            <person name="Klenk H.P."/>
            <person name="Lapidus A."/>
        </authorList>
    </citation>
    <scope>NUCLEOTIDE SEQUENCE [LARGE SCALE GENOMIC DNA]</scope>
    <source>
        <strain evidence="12">DSM 44963</strain>
    </source>
</reference>
<dbReference type="InterPro" id="IPR011639">
    <property type="entry name" value="MethylTrfase_TaqI-like_dom"/>
</dbReference>
<dbReference type="RefSeq" id="WP_007922680.1">
    <property type="nucleotide sequence ID" value="NZ_ADVG01000005.1"/>
</dbReference>
<evidence type="ECO:0000256" key="6">
    <source>
        <dbReference type="SAM" id="Coils"/>
    </source>
</evidence>
<evidence type="ECO:0000313" key="11">
    <source>
        <dbReference type="EMBL" id="EFH80229.1"/>
    </source>
</evidence>
<dbReference type="REBASE" id="62780">
    <property type="entry name" value="Kra44963ORF808P"/>
</dbReference>
<feature type="coiled-coil region" evidence="6">
    <location>
        <begin position="764"/>
        <end position="791"/>
    </location>
</feature>
<comment type="caution">
    <text evidence="11">The sequence shown here is derived from an EMBL/GenBank/DDBJ whole genome shotgun (WGS) entry which is preliminary data.</text>
</comment>
<proteinExistence type="predicted"/>
<dbReference type="GO" id="GO:0032259">
    <property type="term" value="P:methylation"/>
    <property type="evidence" value="ECO:0007669"/>
    <property type="project" value="UniProtKB-KW"/>
</dbReference>
<evidence type="ECO:0000256" key="5">
    <source>
        <dbReference type="ARBA" id="ARBA00047942"/>
    </source>
</evidence>
<dbReference type="PANTHER" id="PTHR33841:SF1">
    <property type="entry name" value="DNA METHYLTRANSFERASE A"/>
    <property type="match status" value="1"/>
</dbReference>
<evidence type="ECO:0000256" key="2">
    <source>
        <dbReference type="ARBA" id="ARBA00022603"/>
    </source>
</evidence>
<evidence type="ECO:0000259" key="9">
    <source>
        <dbReference type="Pfam" id="PF20464"/>
    </source>
</evidence>
<feature type="region of interest" description="Disordered" evidence="7">
    <location>
        <begin position="648"/>
        <end position="668"/>
    </location>
</feature>
<dbReference type="InterPro" id="IPR046820">
    <property type="entry name" value="MmeI_TRD"/>
</dbReference>
<keyword evidence="3" id="KW-0808">Transferase</keyword>
<evidence type="ECO:0000256" key="3">
    <source>
        <dbReference type="ARBA" id="ARBA00022679"/>
    </source>
</evidence>
<dbReference type="Pfam" id="PF20464">
    <property type="entry name" value="MmeI_N"/>
    <property type="match status" value="1"/>
</dbReference>
<dbReference type="EMBL" id="ADVG01000005">
    <property type="protein sequence ID" value="EFH80229.1"/>
    <property type="molecule type" value="Genomic_DNA"/>
</dbReference>
<dbReference type="InterPro" id="IPR029063">
    <property type="entry name" value="SAM-dependent_MTases_sf"/>
</dbReference>
<feature type="domain" description="MmeI-like N-terminal" evidence="9">
    <location>
        <begin position="56"/>
        <end position="257"/>
    </location>
</feature>
<feature type="region of interest" description="Disordered" evidence="7">
    <location>
        <begin position="1357"/>
        <end position="1393"/>
    </location>
</feature>
<name>D6U8L8_KTERA</name>
<gene>
    <name evidence="11" type="ORF">Krac_0808</name>
</gene>
<dbReference type="EC" id="2.1.1.72" evidence="1"/>
<dbReference type="GO" id="GO:0009007">
    <property type="term" value="F:site-specific DNA-methyltransferase (adenine-specific) activity"/>
    <property type="evidence" value="ECO:0007669"/>
    <property type="project" value="UniProtKB-EC"/>
</dbReference>
<keyword evidence="2" id="KW-0489">Methyltransferase</keyword>
<sequence>MSNDKSTARQHAAWLSLIDISGPFVSMPVLMKYFPQGLDLQGDESELRRRVRLAYEEWADNQGGTRPDPAIHTQWLRFVLEEVLSMDEQAILEGQAIPADLGYTSKEYGETIRPDMVILDPFLPEPKPRLLVQLYPPSQDLEKAVTSTNWKVSPATRMSEMLREKGVRLGLITNGRFWMLVDAPEQETTGYYTWDATLWTEEPLTLRAFHSLLGMERFFNVPEDQTIETLLTESAQKQQEVTDQLGEQVRRAVEMLVHTLDRIDKDQGRQLLTDVSVKELYEAALTVMMRLVFLLSAEERNLLCLGEALYDQNYAVSTMIKQLREQADQQTEEVLGLRHDAWCRLLALFRIVYGGVEHPDLSLPAYGGRLFDPDRFPFLEGRAKDTNWRETPANPLRIDNRTVLYLLNALQYLQVRIPGGGTEPRRLSFRGLDIEQIGHVYEGLLDHTARRAEHPILGLQGSSDLEPEVSLDELEAQASKGAAALLEWLQENTRRSKVALQKSLAVTLEKQEERSRLMEACDNKQELFERVLPFVGLLRRDSFDNYVIVTPGSVYVTKGSDRRSTGTHYTPRSLTEPIVKHTLDPLVYIGPAEGLPEEQWKLRGAAEILDLKICDFAMGSGAFLVQACRYLADKLVLAWEHTEQQQATDTSAQPILTGPEGRASRGIPSEELLPLDPEERLAYARRLIAERCIYGVDKNPMAVEMAKLSLWLITLARHKPFTFLDHNLRSGDTLLGASERQVFNWSLAAQSGDTSQGMFVRAGIDVAVENARRLRQQIRSLQSNVIGQIEEKARNLKEADEALDVVKLGADMLVGIALQDTKRRQSLEQGDLGLHYFALVQGFVTAQREHFTPEGWKNNREEYKRLRSEADALLNKRTPFHWDLEFPEVFAGSEKECGFSAIVSNPPFQGGSKITGALGTDYRDYLVEYIANKKRGNADLCAYFFLRATKLMQYDGMASLIATNTIAQGDTREVGLDQIVAEGWSISRAIPSRTWPGDASLEIAQVWLRKGEWRNTYVLDGTSVVGITPFLTISGKTTGKPFTLKITFNKSFNGSKPYGQGFVLDYEAAYDLIKKDARNKDVLYPYLIGEDINSRPDQSPSRWVINFHDWPLGRAETYSDCMSIVRERVKPERDHNNRKTRRENWWLYGERAPGLYSTIANMKQVLVRSQVSKYHCIALVPTNIVFDQRLIILAFQSWRDFSTLQSTIHEQWADTLGSTLETRPVYTPSDCFQTFPFPENMDGLDDIGEQYYNHRQAIMQARQEGLTKTYNRFHDPYEHDPAIGKLRELHKEMDEAVARAYGWEDLKLEHGFHETKQGLRYTISEAARREVLDRLLLLNHQRHEEEVKAGLFEKGAKANGKGRAKKKAGGELPAVPEPSEVIAPGSTNQPTLF</sequence>
<dbReference type="InterPro" id="IPR050953">
    <property type="entry name" value="N4_N6_ade-DNA_methylase"/>
</dbReference>